<evidence type="ECO:0000313" key="2">
    <source>
        <dbReference type="EMBL" id="GER99023.1"/>
    </source>
</evidence>
<protein>
    <submittedName>
        <fullName evidence="2">Uncharacterized protein</fullName>
    </submittedName>
</protein>
<dbReference type="Proteomes" id="UP000334990">
    <property type="component" value="Unassembled WGS sequence"/>
</dbReference>
<reference evidence="2 3" key="1">
    <citation type="submission" date="2019-10" db="EMBL/GenBank/DDBJ databases">
        <title>Whole genome shotgun sequence of Acrocarpospora corrugata NBRC 13972.</title>
        <authorList>
            <person name="Ichikawa N."/>
            <person name="Kimura A."/>
            <person name="Kitahashi Y."/>
            <person name="Komaki H."/>
            <person name="Oguchi A."/>
        </authorList>
    </citation>
    <scope>NUCLEOTIDE SEQUENCE [LARGE SCALE GENOMIC DNA]</scope>
    <source>
        <strain evidence="2 3">NBRC 13972</strain>
    </source>
</reference>
<proteinExistence type="predicted"/>
<gene>
    <name evidence="2" type="ORF">Acor_10870</name>
</gene>
<organism evidence="2 3">
    <name type="scientific">Acrocarpospora corrugata</name>
    <dbReference type="NCBI Taxonomy" id="35763"/>
    <lineage>
        <taxon>Bacteria</taxon>
        <taxon>Bacillati</taxon>
        <taxon>Actinomycetota</taxon>
        <taxon>Actinomycetes</taxon>
        <taxon>Streptosporangiales</taxon>
        <taxon>Streptosporangiaceae</taxon>
        <taxon>Acrocarpospora</taxon>
    </lineage>
</organism>
<accession>A0A5M3VRA7</accession>
<comment type="caution">
    <text evidence="2">The sequence shown here is derived from an EMBL/GenBank/DDBJ whole genome shotgun (WGS) entry which is preliminary data.</text>
</comment>
<evidence type="ECO:0000256" key="1">
    <source>
        <dbReference type="SAM" id="MobiDB-lite"/>
    </source>
</evidence>
<dbReference type="AlphaFoldDB" id="A0A5M3VRA7"/>
<evidence type="ECO:0000313" key="3">
    <source>
        <dbReference type="Proteomes" id="UP000334990"/>
    </source>
</evidence>
<keyword evidence="3" id="KW-1185">Reference proteome</keyword>
<dbReference type="EMBL" id="BLAD01000038">
    <property type="protein sequence ID" value="GER99023.1"/>
    <property type="molecule type" value="Genomic_DNA"/>
</dbReference>
<feature type="region of interest" description="Disordered" evidence="1">
    <location>
        <begin position="73"/>
        <end position="104"/>
    </location>
</feature>
<sequence>MERGNRLADAFTPSVPGSECSSPYAGYILNNRTPSRVPPLLPEYGRGYREARGLSLRYREVCKALMGRVPPHPLAGATRGRCEPGASSGGKITPEPPEERLYLW</sequence>
<name>A0A5M3VRA7_9ACTN</name>